<evidence type="ECO:0000313" key="2">
    <source>
        <dbReference type="Proteomes" id="UP000717364"/>
    </source>
</evidence>
<reference evidence="1" key="1">
    <citation type="submission" date="2020-11" db="EMBL/GenBank/DDBJ databases">
        <authorList>
            <person name="Konstantinou D."/>
            <person name="Gkelis S."/>
            <person name="Popin R."/>
            <person name="Fewer D."/>
            <person name="Sivonen K."/>
        </authorList>
    </citation>
    <scope>NUCLEOTIDE SEQUENCE</scope>
    <source>
        <strain evidence="1">TAU-MAC 1115</strain>
    </source>
</reference>
<dbReference type="RefSeq" id="WP_215610284.1">
    <property type="nucleotide sequence ID" value="NZ_JADOES010000041.1"/>
</dbReference>
<proteinExistence type="predicted"/>
<name>A0A947GQU6_9CYAN</name>
<comment type="caution">
    <text evidence="1">The sequence shown here is derived from an EMBL/GenBank/DDBJ whole genome shotgun (WGS) entry which is preliminary data.</text>
</comment>
<keyword evidence="2" id="KW-1185">Reference proteome</keyword>
<evidence type="ECO:0000313" key="1">
    <source>
        <dbReference type="EMBL" id="MBT9317216.1"/>
    </source>
</evidence>
<sequence length="83" mass="9558">MQERSQLSERDYHLFTEGVYIFSPEENQAAFTPGNNLEHLSYTLEKAANFLVKAGKLRQPLNFDTLLDDRFVRAYGNSKTARS</sequence>
<organism evidence="1 2">
    <name type="scientific">Leptothoe spongobia TAU-MAC 1115</name>
    <dbReference type="NCBI Taxonomy" id="1967444"/>
    <lineage>
        <taxon>Bacteria</taxon>
        <taxon>Bacillati</taxon>
        <taxon>Cyanobacteriota</taxon>
        <taxon>Cyanophyceae</taxon>
        <taxon>Nodosilineales</taxon>
        <taxon>Cymatolegaceae</taxon>
        <taxon>Leptothoe</taxon>
        <taxon>Leptothoe spongobia</taxon>
    </lineage>
</organism>
<dbReference type="EMBL" id="JADOES010000041">
    <property type="protein sequence ID" value="MBT9317216.1"/>
    <property type="molecule type" value="Genomic_DNA"/>
</dbReference>
<gene>
    <name evidence="1" type="ORF">IXB50_17470</name>
</gene>
<dbReference type="AlphaFoldDB" id="A0A947GQU6"/>
<protein>
    <submittedName>
        <fullName evidence="1">Uncharacterized protein</fullName>
    </submittedName>
</protein>
<reference evidence="1" key="2">
    <citation type="journal article" date="2021" name="Mar. Drugs">
        <title>Genome Reduction and Secondary Metabolism of the Marine Sponge-Associated Cyanobacterium Leptothoe.</title>
        <authorList>
            <person name="Konstantinou D."/>
            <person name="Popin R.V."/>
            <person name="Fewer D.P."/>
            <person name="Sivonen K."/>
            <person name="Gkelis S."/>
        </authorList>
    </citation>
    <scope>NUCLEOTIDE SEQUENCE</scope>
    <source>
        <strain evidence="1">TAU-MAC 1115</strain>
    </source>
</reference>
<accession>A0A947GQU6</accession>
<dbReference type="Proteomes" id="UP000717364">
    <property type="component" value="Unassembled WGS sequence"/>
</dbReference>